<dbReference type="CDD" id="cd00886">
    <property type="entry name" value="MogA_MoaB"/>
    <property type="match status" value="1"/>
</dbReference>
<feature type="region of interest" description="Disordered" evidence="6">
    <location>
        <begin position="215"/>
        <end position="238"/>
    </location>
</feature>
<dbReference type="GO" id="GO:0061598">
    <property type="term" value="F:molybdopterin adenylyltransferase activity"/>
    <property type="evidence" value="ECO:0007669"/>
    <property type="project" value="UniProtKB-UniRule"/>
</dbReference>
<evidence type="ECO:0000256" key="1">
    <source>
        <dbReference type="ARBA" id="ARBA00005046"/>
    </source>
</evidence>
<dbReference type="InterPro" id="IPR036688">
    <property type="entry name" value="MoeA_C_domain_IV_sf"/>
</dbReference>
<dbReference type="OMA" id="ESPYPMI"/>
<dbReference type="GO" id="GO:0046872">
    <property type="term" value="F:metal ion binding"/>
    <property type="evidence" value="ECO:0007669"/>
    <property type="project" value="UniProtKB-UniRule"/>
</dbReference>
<dbReference type="Pfam" id="PF03454">
    <property type="entry name" value="MoeA_C"/>
    <property type="match status" value="1"/>
</dbReference>
<dbReference type="Gene3D" id="2.40.340.10">
    <property type="entry name" value="MoeA, C-terminal, domain IV"/>
    <property type="match status" value="1"/>
</dbReference>
<proteinExistence type="inferred from homology"/>
<dbReference type="FunFam" id="3.40.980.10:FF:000001">
    <property type="entry name" value="Molybdopterin molybdenumtransferase"/>
    <property type="match status" value="1"/>
</dbReference>
<evidence type="ECO:0000313" key="8">
    <source>
        <dbReference type="EMBL" id="KDN38088.1"/>
    </source>
</evidence>
<dbReference type="SUPFAM" id="SSF53218">
    <property type="entry name" value="Molybdenum cofactor biosynthesis proteins"/>
    <property type="match status" value="2"/>
</dbReference>
<dbReference type="NCBIfam" id="TIGR00177">
    <property type="entry name" value="molyb_syn"/>
    <property type="match status" value="2"/>
</dbReference>
<comment type="similarity">
    <text evidence="5">Belongs to the MoeA family.</text>
</comment>
<dbReference type="InterPro" id="IPR038987">
    <property type="entry name" value="MoeA-like"/>
</dbReference>
<evidence type="ECO:0000256" key="5">
    <source>
        <dbReference type="RuleBase" id="RU365090"/>
    </source>
</evidence>
<organism evidence="8 9">
    <name type="scientific">Tilletiaria anomala (strain ATCC 24038 / CBS 436.72 / UBC 951)</name>
    <dbReference type="NCBI Taxonomy" id="1037660"/>
    <lineage>
        <taxon>Eukaryota</taxon>
        <taxon>Fungi</taxon>
        <taxon>Dikarya</taxon>
        <taxon>Basidiomycota</taxon>
        <taxon>Ustilaginomycotina</taxon>
        <taxon>Exobasidiomycetes</taxon>
        <taxon>Georgefischeriales</taxon>
        <taxon>Tilletiariaceae</taxon>
        <taxon>Tilletiaria</taxon>
    </lineage>
</organism>
<comment type="catalytic activity">
    <reaction evidence="5">
        <text>adenylyl-molybdopterin + molybdate = Mo-molybdopterin + AMP + H(+)</text>
        <dbReference type="Rhea" id="RHEA:35047"/>
        <dbReference type="ChEBI" id="CHEBI:15378"/>
        <dbReference type="ChEBI" id="CHEBI:36264"/>
        <dbReference type="ChEBI" id="CHEBI:62727"/>
        <dbReference type="ChEBI" id="CHEBI:71302"/>
        <dbReference type="ChEBI" id="CHEBI:456215"/>
    </reaction>
</comment>
<comment type="catalytic activity">
    <reaction evidence="5">
        <text>molybdopterin + ATP + H(+) = adenylyl-molybdopterin + diphosphate</text>
        <dbReference type="Rhea" id="RHEA:31331"/>
        <dbReference type="ChEBI" id="CHEBI:15378"/>
        <dbReference type="ChEBI" id="CHEBI:30616"/>
        <dbReference type="ChEBI" id="CHEBI:33019"/>
        <dbReference type="ChEBI" id="CHEBI:58698"/>
        <dbReference type="ChEBI" id="CHEBI:62727"/>
    </reaction>
</comment>
<name>A0A066VCR0_TILAU</name>
<dbReference type="GO" id="GO:0005829">
    <property type="term" value="C:cytosol"/>
    <property type="evidence" value="ECO:0007669"/>
    <property type="project" value="TreeGrafter"/>
</dbReference>
<comment type="pathway">
    <text evidence="1 5">Cofactor biosynthesis; molybdopterin biosynthesis.</text>
</comment>
<evidence type="ECO:0000256" key="3">
    <source>
        <dbReference type="ARBA" id="ARBA00008339"/>
    </source>
</evidence>
<dbReference type="OrthoDB" id="4349954at2759"/>
<evidence type="ECO:0000259" key="7">
    <source>
        <dbReference type="SMART" id="SM00852"/>
    </source>
</evidence>
<dbReference type="InterPro" id="IPR036425">
    <property type="entry name" value="MoaB/Mog-like_dom_sf"/>
</dbReference>
<dbReference type="SUPFAM" id="SSF63882">
    <property type="entry name" value="MoeA N-terminal region -like"/>
    <property type="match status" value="1"/>
</dbReference>
<dbReference type="InterPro" id="IPR001453">
    <property type="entry name" value="MoaB/Mog_dom"/>
</dbReference>
<dbReference type="PANTHER" id="PTHR10192">
    <property type="entry name" value="MOLYBDOPTERIN BIOSYNTHESIS PROTEIN"/>
    <property type="match status" value="1"/>
</dbReference>
<dbReference type="GO" id="GO:0006777">
    <property type="term" value="P:Mo-molybdopterin cofactor biosynthetic process"/>
    <property type="evidence" value="ECO:0007669"/>
    <property type="project" value="UniProtKB-UniRule"/>
</dbReference>
<dbReference type="GO" id="GO:0005524">
    <property type="term" value="F:ATP binding"/>
    <property type="evidence" value="ECO:0007669"/>
    <property type="project" value="UniProtKB-UniRule"/>
</dbReference>
<dbReference type="PANTHER" id="PTHR10192:SF5">
    <property type="entry name" value="GEPHYRIN"/>
    <property type="match status" value="1"/>
</dbReference>
<dbReference type="PROSITE" id="PS01079">
    <property type="entry name" value="MOCF_BIOSYNTHESIS_2"/>
    <property type="match status" value="1"/>
</dbReference>
<keyword evidence="4 5" id="KW-0501">Molybdenum cofactor biosynthesis</keyword>
<gene>
    <name evidence="8" type="ORF">K437DRAFT_259526</name>
</gene>
<dbReference type="UniPathway" id="UPA00344"/>
<dbReference type="GO" id="GO:0061599">
    <property type="term" value="F:molybdopterin molybdotransferase activity"/>
    <property type="evidence" value="ECO:0007669"/>
    <property type="project" value="UniProtKB-UniRule"/>
</dbReference>
<accession>A0A066VCR0</accession>
<dbReference type="Gene3D" id="2.170.190.11">
    <property type="entry name" value="Molybdopterin biosynthesis moea protein, domain 3"/>
    <property type="match status" value="1"/>
</dbReference>
<keyword evidence="5" id="KW-0479">Metal-binding</keyword>
<protein>
    <recommendedName>
        <fullName evidence="7">MoaB/Mog domain-containing protein</fullName>
    </recommendedName>
</protein>
<dbReference type="HOGENOM" id="CLU_010186_2_2_1"/>
<comment type="cofactor">
    <cofactor evidence="5">
        <name>Mg(2+)</name>
        <dbReference type="ChEBI" id="CHEBI:18420"/>
    </cofactor>
</comment>
<dbReference type="AlphaFoldDB" id="A0A066VCR0"/>
<feature type="domain" description="MoaB/Mog" evidence="7">
    <location>
        <begin position="424"/>
        <end position="577"/>
    </location>
</feature>
<comment type="caution">
    <text evidence="8">The sequence shown here is derived from an EMBL/GenBank/DDBJ whole genome shotgun (WGS) entry which is preliminary data.</text>
</comment>
<evidence type="ECO:0000256" key="2">
    <source>
        <dbReference type="ARBA" id="ARBA00007589"/>
    </source>
</evidence>
<dbReference type="GeneID" id="25265301"/>
<dbReference type="InterPro" id="IPR005111">
    <property type="entry name" value="MoeA_C_domain_IV"/>
</dbReference>
<sequence length="688" mass="73239">MDIFTAAVITVSDTAARDSSFDRSGPLLRSELELASNGQIRVDRQYVASDDTNVISAVVLACCDEQRVDLVITSGGTGFSPRDNTPEAIAPLIDRPTPALTHALTAHSLGKTPLASLSRGISGIRTRSTGNTLIICLPGSPKAVKECIEVLLPAETPVLLHALKLMANKDVSQTHKSMQGYLARPEPSDKAQAVSQGGFMNDKLACSCCRPDHQPAHSTEPLSYMTADPDAGPSGRKRTSPYPMVPLDKALHLIDSHTQCLEEVLELPVDSALAGHILAEDVRASSDLPPVATSNVDGYAVDADKVNMGTFVVLPTSAVSDDIHAPVYRINTGQGLPPSTNAMVMVEDTAILDTQNASKGEESVVSILRLPRRGDHVRAAGSDLKQGQVALTRGAVLSILGGEIGTLAFVGRRYVKTYRKPVVAVLSTGNELVELHAQTPASDDVNNRCLKVIDSNRPGLRAAIEGQGCEFIDLGIVEDDRAKTIAKLKEGMIRADVIVSTGGTSMGESDLLKAILERDLDAKIHFGRVSMKPGKPTTFATVVNKPNAKACSFFALPGNPASALVCFFVFVVPALRKMAGYPPVTAPRLFGRTQDTQAPPNPWCMARVRVKLRQPVKLDPRPEFHRVCISTDSAGQLYASSTGQQRSSGMHSMATANGLLCLPPPSLGQPDQMAVGEQVDAILLGPIQ</sequence>
<keyword evidence="5" id="KW-0460">Magnesium</keyword>
<dbReference type="InterPro" id="IPR036135">
    <property type="entry name" value="MoeA_linker/N_sf"/>
</dbReference>
<comment type="function">
    <text evidence="5">Catalyzes two steps in the biosynthesis of the molybdenum cofactor. In the first step, molybdopterin is adenylated. Subsequently, molybdate is inserted into adenylated molybdopterin and AMP is released.</text>
</comment>
<dbReference type="Gene3D" id="3.90.105.10">
    <property type="entry name" value="Molybdopterin biosynthesis moea protein, domain 2"/>
    <property type="match status" value="1"/>
</dbReference>
<comment type="similarity">
    <text evidence="3">In the C-terminal section; belongs to the MoeA family.</text>
</comment>
<dbReference type="Proteomes" id="UP000027361">
    <property type="component" value="Unassembled WGS sequence"/>
</dbReference>
<dbReference type="InterPro" id="IPR005110">
    <property type="entry name" value="MoeA_linker/N"/>
</dbReference>
<dbReference type="InterPro" id="IPR008284">
    <property type="entry name" value="MoCF_biosynth_CS"/>
</dbReference>
<evidence type="ECO:0000256" key="4">
    <source>
        <dbReference type="ARBA" id="ARBA00023150"/>
    </source>
</evidence>
<evidence type="ECO:0000256" key="6">
    <source>
        <dbReference type="SAM" id="MobiDB-lite"/>
    </source>
</evidence>
<reference evidence="8 9" key="1">
    <citation type="submission" date="2014-05" db="EMBL/GenBank/DDBJ databases">
        <title>Draft genome sequence of a rare smut relative, Tilletiaria anomala UBC 951.</title>
        <authorList>
            <consortium name="DOE Joint Genome Institute"/>
            <person name="Toome M."/>
            <person name="Kuo A."/>
            <person name="Henrissat B."/>
            <person name="Lipzen A."/>
            <person name="Tritt A."/>
            <person name="Yoshinaga Y."/>
            <person name="Zane M."/>
            <person name="Barry K."/>
            <person name="Grigoriev I.V."/>
            <person name="Spatafora J.W."/>
            <person name="Aimea M.C."/>
        </authorList>
    </citation>
    <scope>NUCLEOTIDE SEQUENCE [LARGE SCALE GENOMIC DNA]</scope>
    <source>
        <strain evidence="8 9">UBC 951</strain>
    </source>
</reference>
<dbReference type="Pfam" id="PF03453">
    <property type="entry name" value="MoeA_N"/>
    <property type="match status" value="1"/>
</dbReference>
<dbReference type="CDD" id="cd00887">
    <property type="entry name" value="MoeA"/>
    <property type="match status" value="1"/>
</dbReference>
<keyword evidence="5" id="KW-0500">Molybdenum</keyword>
<dbReference type="EMBL" id="JMSN01000124">
    <property type="protein sequence ID" value="KDN38088.1"/>
    <property type="molecule type" value="Genomic_DNA"/>
</dbReference>
<dbReference type="STRING" id="1037660.A0A066VCR0"/>
<dbReference type="Pfam" id="PF00994">
    <property type="entry name" value="MoCF_biosynth"/>
    <property type="match status" value="2"/>
</dbReference>
<dbReference type="Gene3D" id="3.40.980.10">
    <property type="entry name" value="MoaB/Mog-like domain"/>
    <property type="match status" value="2"/>
</dbReference>
<keyword evidence="5" id="KW-0808">Transferase</keyword>
<dbReference type="RefSeq" id="XP_013240596.1">
    <property type="nucleotide sequence ID" value="XM_013385142.1"/>
</dbReference>
<dbReference type="SUPFAM" id="SSF63867">
    <property type="entry name" value="MoeA C-terminal domain-like"/>
    <property type="match status" value="1"/>
</dbReference>
<dbReference type="SMART" id="SM00852">
    <property type="entry name" value="MoCF_biosynth"/>
    <property type="match status" value="2"/>
</dbReference>
<keyword evidence="9" id="KW-1185">Reference proteome</keyword>
<dbReference type="InParanoid" id="A0A066VCR0"/>
<feature type="domain" description="MoaB/Mog" evidence="7">
    <location>
        <begin position="7"/>
        <end position="158"/>
    </location>
</feature>
<comment type="similarity">
    <text evidence="2">In the N-terminal section; belongs to the MoaB/Mog family.</text>
</comment>
<evidence type="ECO:0000313" key="9">
    <source>
        <dbReference type="Proteomes" id="UP000027361"/>
    </source>
</evidence>